<dbReference type="PANTHER" id="PTHR11220:SF58">
    <property type="entry name" value="SOUL HEME-BINDING FAMILY PROTEIN"/>
    <property type="match status" value="1"/>
</dbReference>
<dbReference type="SUPFAM" id="SSF55136">
    <property type="entry name" value="Probable bacterial effector-binding domain"/>
    <property type="match status" value="1"/>
</dbReference>
<dbReference type="AlphaFoldDB" id="A0A845AJ35"/>
<keyword evidence="1" id="KW-0732">Signal</keyword>
<dbReference type="Pfam" id="PF04832">
    <property type="entry name" value="SOUL"/>
    <property type="match status" value="1"/>
</dbReference>
<dbReference type="OrthoDB" id="2156220at2"/>
<organism evidence="2 3">
    <name type="scientific">Qipengyuania algicida</name>
    <dbReference type="NCBI Taxonomy" id="1836209"/>
    <lineage>
        <taxon>Bacteria</taxon>
        <taxon>Pseudomonadati</taxon>
        <taxon>Pseudomonadota</taxon>
        <taxon>Alphaproteobacteria</taxon>
        <taxon>Sphingomonadales</taxon>
        <taxon>Erythrobacteraceae</taxon>
        <taxon>Qipengyuania</taxon>
    </lineage>
</organism>
<comment type="caution">
    <text evidence="2">The sequence shown here is derived from an EMBL/GenBank/DDBJ whole genome shotgun (WGS) entry which is preliminary data.</text>
</comment>
<proteinExistence type="predicted"/>
<keyword evidence="3" id="KW-1185">Reference proteome</keyword>
<feature type="chain" id="PRO_5032829548" evidence="1">
    <location>
        <begin position="18"/>
        <end position="209"/>
    </location>
</feature>
<dbReference type="InterPro" id="IPR011256">
    <property type="entry name" value="Reg_factor_effector_dom_sf"/>
</dbReference>
<sequence>MRKKLVLLTGASLAGLAAISWSILGSDVETPDYELISKTGNIEVRSYAPMIVAETTVEGDREEAIQRGFRIIADYIFGSNRSSEKVAMTAPVTQQSSHSIAMTAPVTQQAEGNLWKVRFVMPSKYRMESLPQPVNSQVVLVQVPEKRFAAIRFSGLAGKTSLKNHEAELRQFISENGLESANSPEYAFYNPPWTLPFMRRNEILVELAS</sequence>
<reference evidence="2 3" key="1">
    <citation type="submission" date="2019-12" db="EMBL/GenBank/DDBJ databases">
        <title>Genomic-based taxomic classification of the family Erythrobacteraceae.</title>
        <authorList>
            <person name="Xu L."/>
        </authorList>
    </citation>
    <scope>NUCLEOTIDE SEQUENCE [LARGE SCALE GENOMIC DNA]</scope>
    <source>
        <strain evidence="2 3">KEMB 9005-328</strain>
    </source>
</reference>
<dbReference type="EMBL" id="WTYA01000008">
    <property type="protein sequence ID" value="MXP29439.1"/>
    <property type="molecule type" value="Genomic_DNA"/>
</dbReference>
<accession>A0A845AJ35</accession>
<dbReference type="Proteomes" id="UP000439780">
    <property type="component" value="Unassembled WGS sequence"/>
</dbReference>
<evidence type="ECO:0000313" key="2">
    <source>
        <dbReference type="EMBL" id="MXP29439.1"/>
    </source>
</evidence>
<name>A0A845AJ35_9SPHN</name>
<protein>
    <submittedName>
        <fullName evidence="2">Heme-binding protein</fullName>
    </submittedName>
</protein>
<evidence type="ECO:0000313" key="3">
    <source>
        <dbReference type="Proteomes" id="UP000439780"/>
    </source>
</evidence>
<dbReference type="PANTHER" id="PTHR11220">
    <property type="entry name" value="HEME-BINDING PROTEIN-RELATED"/>
    <property type="match status" value="1"/>
</dbReference>
<evidence type="ECO:0000256" key="1">
    <source>
        <dbReference type="SAM" id="SignalP"/>
    </source>
</evidence>
<dbReference type="InterPro" id="IPR006917">
    <property type="entry name" value="SOUL_heme-bd"/>
</dbReference>
<dbReference type="Gene3D" id="3.20.80.10">
    <property type="entry name" value="Regulatory factor, effector binding domain"/>
    <property type="match status" value="1"/>
</dbReference>
<feature type="signal peptide" evidence="1">
    <location>
        <begin position="1"/>
        <end position="17"/>
    </location>
</feature>
<gene>
    <name evidence="2" type="ORF">GRI58_11465</name>
</gene>